<keyword evidence="1" id="KW-0472">Membrane</keyword>
<dbReference type="SUPFAM" id="SSF48317">
    <property type="entry name" value="Acid phosphatase/Vanadium-dependent haloperoxidase"/>
    <property type="match status" value="1"/>
</dbReference>
<dbReference type="PANTHER" id="PTHR14969:SF13">
    <property type="entry name" value="AT30094P"/>
    <property type="match status" value="1"/>
</dbReference>
<feature type="transmembrane region" description="Helical" evidence="1">
    <location>
        <begin position="87"/>
        <end position="108"/>
    </location>
</feature>
<dbReference type="SMART" id="SM00014">
    <property type="entry name" value="acidPPc"/>
    <property type="match status" value="1"/>
</dbReference>
<evidence type="ECO:0000259" key="2">
    <source>
        <dbReference type="SMART" id="SM00014"/>
    </source>
</evidence>
<feature type="transmembrane region" description="Helical" evidence="1">
    <location>
        <begin position="158"/>
        <end position="179"/>
    </location>
</feature>
<proteinExistence type="predicted"/>
<feature type="transmembrane region" description="Helical" evidence="1">
    <location>
        <begin position="185"/>
        <end position="206"/>
    </location>
</feature>
<dbReference type="InterPro" id="IPR000326">
    <property type="entry name" value="PAP2/HPO"/>
</dbReference>
<reference evidence="3 4" key="1">
    <citation type="submission" date="2017-08" db="EMBL/GenBank/DDBJ databases">
        <title>Infants hospitalized years apart are colonized by the same room-sourced microbial strains.</title>
        <authorList>
            <person name="Brooks B."/>
            <person name="Olm M.R."/>
            <person name="Firek B.A."/>
            <person name="Baker R."/>
            <person name="Thomas B.C."/>
            <person name="Morowitz M.J."/>
            <person name="Banfield J.F."/>
        </authorList>
    </citation>
    <scope>NUCLEOTIDE SEQUENCE [LARGE SCALE GENOMIC DNA]</scope>
    <source>
        <strain evidence="3">S2_005_001_R1_22</strain>
    </source>
</reference>
<evidence type="ECO:0000256" key="1">
    <source>
        <dbReference type="SAM" id="Phobius"/>
    </source>
</evidence>
<dbReference type="AlphaFoldDB" id="A0A2W5RFM4"/>
<feature type="transmembrane region" description="Helical" evidence="1">
    <location>
        <begin position="60"/>
        <end position="80"/>
    </location>
</feature>
<keyword evidence="1" id="KW-1133">Transmembrane helix</keyword>
<dbReference type="Pfam" id="PF01569">
    <property type="entry name" value="PAP2"/>
    <property type="match status" value="1"/>
</dbReference>
<comment type="caution">
    <text evidence="3">The sequence shown here is derived from an EMBL/GenBank/DDBJ whole genome shotgun (WGS) entry which is preliminary data.</text>
</comment>
<feature type="transmembrane region" description="Helical" evidence="1">
    <location>
        <begin position="128"/>
        <end position="146"/>
    </location>
</feature>
<organism evidence="3 4">
    <name type="scientific">Sphingomonas taxi</name>
    <dbReference type="NCBI Taxonomy" id="1549858"/>
    <lineage>
        <taxon>Bacteria</taxon>
        <taxon>Pseudomonadati</taxon>
        <taxon>Pseudomonadota</taxon>
        <taxon>Alphaproteobacteria</taxon>
        <taxon>Sphingomonadales</taxon>
        <taxon>Sphingomonadaceae</taxon>
        <taxon>Sphingomonas</taxon>
    </lineage>
</organism>
<dbReference type="Proteomes" id="UP000249229">
    <property type="component" value="Unassembled WGS sequence"/>
</dbReference>
<gene>
    <name evidence="3" type="ORF">DI544_03205</name>
</gene>
<feature type="domain" description="Phosphatidic acid phosphatase type 2/haloperoxidase" evidence="2">
    <location>
        <begin position="87"/>
        <end position="200"/>
    </location>
</feature>
<dbReference type="Gene3D" id="1.20.144.10">
    <property type="entry name" value="Phosphatidic acid phosphatase type 2/haloperoxidase"/>
    <property type="match status" value="2"/>
</dbReference>
<protein>
    <recommendedName>
        <fullName evidence="2">Phosphatidic acid phosphatase type 2/haloperoxidase domain-containing protein</fullName>
    </recommendedName>
</protein>
<dbReference type="InterPro" id="IPR036938">
    <property type="entry name" value="PAP2/HPO_sf"/>
</dbReference>
<dbReference type="PANTHER" id="PTHR14969">
    <property type="entry name" value="SPHINGOSINE-1-PHOSPHATE PHOSPHOHYDROLASE"/>
    <property type="match status" value="1"/>
</dbReference>
<evidence type="ECO:0000313" key="3">
    <source>
        <dbReference type="EMBL" id="PZQ62100.1"/>
    </source>
</evidence>
<dbReference type="EMBL" id="QFQI01000002">
    <property type="protein sequence ID" value="PZQ62100.1"/>
    <property type="molecule type" value="Genomic_DNA"/>
</dbReference>
<sequence length="215" mass="22659">MWLALAGAALGAVVLLALLVGHRAPFGWDRAIMLALRTPGDPAQPVGPAWLHEVMVNVTALGSGTVLTGVVAAVVGLLLVKRLWLTAALATAATLGGSILAAQAKHWVARPRPELVDHLVQVTGLSFPSGHATNSAIIYLTLAGLVAQAEHGRTVRDYTFAVAVLLVGAIGLSRVYLGVHWPSDVLAGWCAGTGWAAAWWWIGAHVRMRIATRRR</sequence>
<evidence type="ECO:0000313" key="4">
    <source>
        <dbReference type="Proteomes" id="UP000249229"/>
    </source>
</evidence>
<accession>A0A2W5RFM4</accession>
<name>A0A2W5RFM4_9SPHN</name>
<dbReference type="CDD" id="cd03392">
    <property type="entry name" value="PAP2_like_2"/>
    <property type="match status" value="1"/>
</dbReference>
<keyword evidence="1" id="KW-0812">Transmembrane</keyword>